<evidence type="ECO:0000256" key="3">
    <source>
        <dbReference type="ARBA" id="ARBA00023163"/>
    </source>
</evidence>
<dbReference type="PROSITE" id="PS00041">
    <property type="entry name" value="HTH_ARAC_FAMILY_1"/>
    <property type="match status" value="1"/>
</dbReference>
<dbReference type="InterPro" id="IPR009057">
    <property type="entry name" value="Homeodomain-like_sf"/>
</dbReference>
<proteinExistence type="predicted"/>
<accession>A0A8J7JTJ3</accession>
<dbReference type="SUPFAM" id="SSF46689">
    <property type="entry name" value="Homeodomain-like"/>
    <property type="match status" value="2"/>
</dbReference>
<dbReference type="InterPro" id="IPR018060">
    <property type="entry name" value="HTH_AraC"/>
</dbReference>
<gene>
    <name evidence="5" type="ORF">IQ247_14075</name>
</gene>
<dbReference type="Gene3D" id="1.10.10.60">
    <property type="entry name" value="Homeodomain-like"/>
    <property type="match status" value="2"/>
</dbReference>
<keyword evidence="1" id="KW-0805">Transcription regulation</keyword>
<dbReference type="Pfam" id="PF12833">
    <property type="entry name" value="HTH_18"/>
    <property type="match status" value="1"/>
</dbReference>
<keyword evidence="2" id="KW-0238">DNA-binding</keyword>
<dbReference type="PANTHER" id="PTHR46796">
    <property type="entry name" value="HTH-TYPE TRANSCRIPTIONAL ACTIVATOR RHAS-RELATED"/>
    <property type="match status" value="1"/>
</dbReference>
<evidence type="ECO:0000256" key="1">
    <source>
        <dbReference type="ARBA" id="ARBA00023015"/>
    </source>
</evidence>
<reference evidence="5" key="1">
    <citation type="submission" date="2020-10" db="EMBL/GenBank/DDBJ databases">
        <authorList>
            <person name="Castelo-Branco R."/>
            <person name="Eusebio N."/>
            <person name="Adriana R."/>
            <person name="Vieira A."/>
            <person name="Brugerolle De Fraissinette N."/>
            <person name="Rezende De Castro R."/>
            <person name="Schneider M.P."/>
            <person name="Vasconcelos V."/>
            <person name="Leao P.N."/>
        </authorList>
    </citation>
    <scope>NUCLEOTIDE SEQUENCE</scope>
    <source>
        <strain evidence="5">LEGE 06105</strain>
    </source>
</reference>
<organism evidence="5 6">
    <name type="scientific">Plectonema cf. radiosum LEGE 06105</name>
    <dbReference type="NCBI Taxonomy" id="945769"/>
    <lineage>
        <taxon>Bacteria</taxon>
        <taxon>Bacillati</taxon>
        <taxon>Cyanobacteriota</taxon>
        <taxon>Cyanophyceae</taxon>
        <taxon>Oscillatoriophycideae</taxon>
        <taxon>Oscillatoriales</taxon>
        <taxon>Microcoleaceae</taxon>
        <taxon>Plectonema</taxon>
    </lineage>
</organism>
<evidence type="ECO:0000259" key="4">
    <source>
        <dbReference type="PROSITE" id="PS01124"/>
    </source>
</evidence>
<keyword evidence="6" id="KW-1185">Reference proteome</keyword>
<dbReference type="GO" id="GO:0003700">
    <property type="term" value="F:DNA-binding transcription factor activity"/>
    <property type="evidence" value="ECO:0007669"/>
    <property type="project" value="InterPro"/>
</dbReference>
<dbReference type="AlphaFoldDB" id="A0A8J7JTJ3"/>
<evidence type="ECO:0000313" key="6">
    <source>
        <dbReference type="Proteomes" id="UP000620559"/>
    </source>
</evidence>
<dbReference type="InterPro" id="IPR018062">
    <property type="entry name" value="HTH_AraC-typ_CS"/>
</dbReference>
<dbReference type="GO" id="GO:0043565">
    <property type="term" value="F:sequence-specific DNA binding"/>
    <property type="evidence" value="ECO:0007669"/>
    <property type="project" value="InterPro"/>
</dbReference>
<evidence type="ECO:0000256" key="2">
    <source>
        <dbReference type="ARBA" id="ARBA00023125"/>
    </source>
</evidence>
<dbReference type="RefSeq" id="WP_193920972.1">
    <property type="nucleotide sequence ID" value="NZ_JADEWL010000041.1"/>
</dbReference>
<dbReference type="PROSITE" id="PS01124">
    <property type="entry name" value="HTH_ARAC_FAMILY_2"/>
    <property type="match status" value="1"/>
</dbReference>
<dbReference type="SMART" id="SM00342">
    <property type="entry name" value="HTH_ARAC"/>
    <property type="match status" value="1"/>
</dbReference>
<dbReference type="Proteomes" id="UP000620559">
    <property type="component" value="Unassembled WGS sequence"/>
</dbReference>
<sequence length="299" mass="34570">MEKDLILDYSQKNSSLRIFSDTPIISSWGAGWNNINLEYHQHSAHEVPECKPIQNIIVIFNNSYTRVFERQLDGRFQTEYVKKGDIVISPANVLHKASWHENIEFILIIIEPALIARTASEFNPSSNIEIIPHFAQPDSLIHQIGLQLKSELETNNNESVSRLYADRAAHLLAVHMLQHYSTRKQPIKKYTDGLPKRKLKQVMDYITCHLEQDFGLAELAELVHMSPSYFGSQFKQSTGLTPHQYLIKYRLSEARRLLANTNLTIEEIAQHTGFNSHSHLTKVFRQHMSTTPYTYRQML</sequence>
<protein>
    <submittedName>
        <fullName evidence="5">Helix-turn-helix transcriptional regulator</fullName>
    </submittedName>
</protein>
<dbReference type="EMBL" id="JADEWL010000041">
    <property type="protein sequence ID" value="MBE9213779.1"/>
    <property type="molecule type" value="Genomic_DNA"/>
</dbReference>
<keyword evidence="3" id="KW-0804">Transcription</keyword>
<feature type="domain" description="HTH araC/xylS-type" evidence="4">
    <location>
        <begin position="200"/>
        <end position="298"/>
    </location>
</feature>
<comment type="caution">
    <text evidence="5">The sequence shown here is derived from an EMBL/GenBank/DDBJ whole genome shotgun (WGS) entry which is preliminary data.</text>
</comment>
<dbReference type="PANTHER" id="PTHR46796:SF6">
    <property type="entry name" value="ARAC SUBFAMILY"/>
    <property type="match status" value="1"/>
</dbReference>
<name>A0A8J7JTJ3_9CYAN</name>
<dbReference type="InterPro" id="IPR050204">
    <property type="entry name" value="AraC_XylS_family_regulators"/>
</dbReference>
<evidence type="ECO:0000313" key="5">
    <source>
        <dbReference type="EMBL" id="MBE9213779.1"/>
    </source>
</evidence>